<proteinExistence type="predicted"/>
<gene>
    <name evidence="1" type="ORF">J2Z75_001621</name>
</gene>
<keyword evidence="2" id="KW-1185">Reference proteome</keyword>
<accession>A0ABS4EJK5</accession>
<reference evidence="1 2" key="1">
    <citation type="submission" date="2021-03" db="EMBL/GenBank/DDBJ databases">
        <title>Genomic Encyclopedia of Type Strains, Phase IV (KMG-IV): sequencing the most valuable type-strain genomes for metagenomic binning, comparative biology and taxonomic classification.</title>
        <authorList>
            <person name="Goeker M."/>
        </authorList>
    </citation>
    <scope>NUCLEOTIDE SEQUENCE [LARGE SCALE GENOMIC DNA]</scope>
    <source>
        <strain evidence="1 2">DSM 26427</strain>
    </source>
</reference>
<dbReference type="Proteomes" id="UP000823786">
    <property type="component" value="Unassembled WGS sequence"/>
</dbReference>
<sequence>MAFDPIKALTNYADAECSVQFWVAGTEASVFASLEEAVIFARDNGAGWKDVEITVHLEHEDIVYATGKTRTLIEALRRKS</sequence>
<evidence type="ECO:0000313" key="1">
    <source>
        <dbReference type="EMBL" id="MBP1858125.1"/>
    </source>
</evidence>
<organism evidence="1 2">
    <name type="scientific">Rhizobium herbae</name>
    <dbReference type="NCBI Taxonomy" id="508661"/>
    <lineage>
        <taxon>Bacteria</taxon>
        <taxon>Pseudomonadati</taxon>
        <taxon>Pseudomonadota</taxon>
        <taxon>Alphaproteobacteria</taxon>
        <taxon>Hyphomicrobiales</taxon>
        <taxon>Rhizobiaceae</taxon>
        <taxon>Rhizobium/Agrobacterium group</taxon>
        <taxon>Rhizobium</taxon>
    </lineage>
</organism>
<dbReference type="RefSeq" id="WP_209850176.1">
    <property type="nucleotide sequence ID" value="NZ_JAGGJV010000002.1"/>
</dbReference>
<name>A0ABS4EJK5_9HYPH</name>
<dbReference type="EMBL" id="JAGGJV010000002">
    <property type="protein sequence ID" value="MBP1858125.1"/>
    <property type="molecule type" value="Genomic_DNA"/>
</dbReference>
<evidence type="ECO:0000313" key="2">
    <source>
        <dbReference type="Proteomes" id="UP000823786"/>
    </source>
</evidence>
<protein>
    <submittedName>
        <fullName evidence="1">Uncharacterized protein</fullName>
    </submittedName>
</protein>
<comment type="caution">
    <text evidence="1">The sequence shown here is derived from an EMBL/GenBank/DDBJ whole genome shotgun (WGS) entry which is preliminary data.</text>
</comment>